<dbReference type="Pfam" id="PF04244">
    <property type="entry name" value="DPRP"/>
    <property type="match status" value="1"/>
</dbReference>
<dbReference type="PANTHER" id="PTHR38657">
    <property type="entry name" value="SLR1343 PROTEIN"/>
    <property type="match status" value="1"/>
</dbReference>
<keyword evidence="2" id="KW-1185">Reference proteome</keyword>
<keyword evidence="1" id="KW-0456">Lyase</keyword>
<dbReference type="GO" id="GO:0003914">
    <property type="term" value="F:DNA (6-4) photolyase activity"/>
    <property type="evidence" value="ECO:0007669"/>
    <property type="project" value="UniProtKB-EC"/>
</dbReference>
<evidence type="ECO:0000313" key="1">
    <source>
        <dbReference type="EMBL" id="CAH0530271.1"/>
    </source>
</evidence>
<dbReference type="Gene3D" id="3.40.50.620">
    <property type="entry name" value="HUPs"/>
    <property type="match status" value="1"/>
</dbReference>
<proteinExistence type="predicted"/>
<dbReference type="InterPro" id="IPR036134">
    <property type="entry name" value="Crypto/Photolyase_FAD-like_sf"/>
</dbReference>
<name>A0ABM8ZNP3_9VIBR</name>
<dbReference type="EMBL" id="CAKLCM010000003">
    <property type="protein sequence ID" value="CAH0530271.1"/>
    <property type="molecule type" value="Genomic_DNA"/>
</dbReference>
<dbReference type="EC" id="4.1.99.13" evidence="1"/>
<dbReference type="Gene3D" id="1.10.10.1710">
    <property type="entry name" value="Deoxyribodipyrimidine photolyase-related"/>
    <property type="match status" value="1"/>
</dbReference>
<accession>A0ABM8ZNP3</accession>
<evidence type="ECO:0000313" key="2">
    <source>
        <dbReference type="Proteomes" id="UP000838160"/>
    </source>
</evidence>
<reference evidence="1" key="1">
    <citation type="submission" date="2021-12" db="EMBL/GenBank/DDBJ databases">
        <authorList>
            <person name="Rodrigo-Torres L."/>
            <person name="Arahal R. D."/>
            <person name="Lucena T."/>
        </authorList>
    </citation>
    <scope>NUCLEOTIDE SEQUENCE</scope>
    <source>
        <strain evidence="1">CECT 8226</strain>
    </source>
</reference>
<dbReference type="Proteomes" id="UP000838160">
    <property type="component" value="Unassembled WGS sequence"/>
</dbReference>
<comment type="caution">
    <text evidence="1">The sequence shown here is derived from an EMBL/GenBank/DDBJ whole genome shotgun (WGS) entry which is preliminary data.</text>
</comment>
<gene>
    <name evidence="1" type="primary">phrB</name>
    <name evidence="1" type="ORF">VHP8226_03932</name>
</gene>
<dbReference type="PANTHER" id="PTHR38657:SF1">
    <property type="entry name" value="SLR1343 PROTEIN"/>
    <property type="match status" value="1"/>
</dbReference>
<dbReference type="Gene3D" id="1.25.40.80">
    <property type="match status" value="1"/>
</dbReference>
<dbReference type="InterPro" id="IPR007357">
    <property type="entry name" value="PhrB-like"/>
</dbReference>
<dbReference type="Gene3D" id="1.10.579.10">
    <property type="entry name" value="DNA Cyclobutane Dipyrimidine Photolyase, subunit A, domain 3"/>
    <property type="match status" value="1"/>
</dbReference>
<organism evidence="1 2">
    <name type="scientific">Vibrio hippocampi</name>
    <dbReference type="NCBI Taxonomy" id="654686"/>
    <lineage>
        <taxon>Bacteria</taxon>
        <taxon>Pseudomonadati</taxon>
        <taxon>Pseudomonadota</taxon>
        <taxon>Gammaproteobacteria</taxon>
        <taxon>Vibrionales</taxon>
        <taxon>Vibrionaceae</taxon>
        <taxon>Vibrio</taxon>
    </lineage>
</organism>
<dbReference type="InterPro" id="IPR014729">
    <property type="entry name" value="Rossmann-like_a/b/a_fold"/>
</dbReference>
<dbReference type="InterPro" id="IPR052551">
    <property type="entry name" value="UV-DNA_repair_photolyase"/>
</dbReference>
<protein>
    <submittedName>
        <fullName evidence="1">(6-4) photolyase</fullName>
        <ecNumber evidence="1">4.1.99.13</ecNumber>
    </submittedName>
</protein>
<dbReference type="SUPFAM" id="SSF48173">
    <property type="entry name" value="Cryptochrome/photolyase FAD-binding domain"/>
    <property type="match status" value="1"/>
</dbReference>
<sequence length="516" mass="59797">MEKHIETLRFVFGDQLNAQHSWFETVDSSVMYIVAEMHQEVTYTTHHIQKVAAFFLAMRRFAQERQNEGHNVLLLTLDDTANFTDFSGLVTHLVDEYQPFKVEFQRPDEYRLFMKVLDLTLADIEIELVDSEHFFLDYQQIEKYFPHGKHVKMEFFYRHMRRQTGFLMQQDQPQGGRWNYDANNRNKLTKSAIAKIPMALLFSHDITDIKQRLDTHGVQTIGEAEGDLIWPTSREEGMLLLAHFCEQCLPNFGRYQDAMTENSLDSWTLYHSRLSFSLNCKLIQPIEVIEAAIAAYQENPAIDLSQIEGFVRQILGWREYIRGMYWANMPEYKTLNALVAERNLPEFFWTGDTKMSCMKAAIGQSLKYAYAHHIQRLMVTGNFCLLAGIAPDEVDAWYLGIYIDAIEWVEMPNTRGMALFSDGGMVATKPYAASGAYINKMSDHCKGCHYDVKQKVGCDACPFNSLYWNFMVKHRQRIGVNPRVGMIYRYWDGLEDSQQSEILAQAQSVLSNIEAL</sequence>